<dbReference type="SUPFAM" id="SSF46894">
    <property type="entry name" value="C-terminal effector domain of the bipartite response regulators"/>
    <property type="match status" value="1"/>
</dbReference>
<gene>
    <name evidence="1" type="ORF">SDC9_204790</name>
</gene>
<dbReference type="GO" id="GO:0006355">
    <property type="term" value="P:regulation of DNA-templated transcription"/>
    <property type="evidence" value="ECO:0007669"/>
    <property type="project" value="InterPro"/>
</dbReference>
<name>A0A645J0W2_9ZZZZ</name>
<dbReference type="AlphaFoldDB" id="A0A645J0W2"/>
<reference evidence="1" key="1">
    <citation type="submission" date="2019-08" db="EMBL/GenBank/DDBJ databases">
        <authorList>
            <person name="Kucharzyk K."/>
            <person name="Murdoch R.W."/>
            <person name="Higgins S."/>
            <person name="Loffler F."/>
        </authorList>
    </citation>
    <scope>NUCLEOTIDE SEQUENCE</scope>
</reference>
<sequence>MLFAYLLTKKYGIRRNTIVRHRNGTWNIGYTFFNPVSGKLRCEEKTVSLPAQQLKIFQWLLEDENHRIEKIVLQETFWAGSFTGYNSMTGSINRLRNYLNEVGCDFTVSTEKGSDWYELVVKEK</sequence>
<dbReference type="InterPro" id="IPR016032">
    <property type="entry name" value="Sig_transdc_resp-reg_C-effctor"/>
</dbReference>
<evidence type="ECO:0008006" key="2">
    <source>
        <dbReference type="Google" id="ProtNLM"/>
    </source>
</evidence>
<dbReference type="GO" id="GO:0003677">
    <property type="term" value="F:DNA binding"/>
    <property type="evidence" value="ECO:0007669"/>
    <property type="project" value="InterPro"/>
</dbReference>
<dbReference type="EMBL" id="VSSQ01128225">
    <property type="protein sequence ID" value="MPN57096.1"/>
    <property type="molecule type" value="Genomic_DNA"/>
</dbReference>
<accession>A0A645J0W2</accession>
<comment type="caution">
    <text evidence="1">The sequence shown here is derived from an EMBL/GenBank/DDBJ whole genome shotgun (WGS) entry which is preliminary data.</text>
</comment>
<organism evidence="1">
    <name type="scientific">bioreactor metagenome</name>
    <dbReference type="NCBI Taxonomy" id="1076179"/>
    <lineage>
        <taxon>unclassified sequences</taxon>
        <taxon>metagenomes</taxon>
        <taxon>ecological metagenomes</taxon>
    </lineage>
</organism>
<proteinExistence type="predicted"/>
<dbReference type="InterPro" id="IPR036388">
    <property type="entry name" value="WH-like_DNA-bd_sf"/>
</dbReference>
<protein>
    <recommendedName>
        <fullName evidence="2">OmpR/PhoB-type domain-containing protein</fullName>
    </recommendedName>
</protein>
<dbReference type="Gene3D" id="1.10.10.10">
    <property type="entry name" value="Winged helix-like DNA-binding domain superfamily/Winged helix DNA-binding domain"/>
    <property type="match status" value="1"/>
</dbReference>
<evidence type="ECO:0000313" key="1">
    <source>
        <dbReference type="EMBL" id="MPN57096.1"/>
    </source>
</evidence>